<comment type="caution">
    <text evidence="14">The sequence shown here is derived from an EMBL/GenBank/DDBJ whole genome shotgun (WGS) entry which is preliminary data.</text>
</comment>
<feature type="region of interest" description="Disordered" evidence="12">
    <location>
        <begin position="1"/>
        <end position="38"/>
    </location>
</feature>
<keyword evidence="9" id="KW-0012">Acyltransferase</keyword>
<proteinExistence type="inferred from homology"/>
<gene>
    <name evidence="14" type="ORF">RDB_LOCUS92176</name>
</gene>
<dbReference type="InterPro" id="IPR016181">
    <property type="entry name" value="Acyl_CoA_acyltransferase"/>
</dbReference>
<evidence type="ECO:0000313" key="15">
    <source>
        <dbReference type="Proteomes" id="UP000663888"/>
    </source>
</evidence>
<feature type="domain" description="N-acetyltransferase" evidence="13">
    <location>
        <begin position="87"/>
        <end position="232"/>
    </location>
</feature>
<dbReference type="SUPFAM" id="SSF55729">
    <property type="entry name" value="Acyl-CoA N-acyltransferases (Nat)"/>
    <property type="match status" value="1"/>
</dbReference>
<dbReference type="GO" id="GO:0010485">
    <property type="term" value="F:histone H4 acetyltransferase activity"/>
    <property type="evidence" value="ECO:0007669"/>
    <property type="project" value="InterPro"/>
</dbReference>
<dbReference type="PANTHER" id="PTHR20531">
    <property type="entry name" value="N-ALPHA-ACETYLTRANSFERASE 40"/>
    <property type="match status" value="1"/>
</dbReference>
<keyword evidence="7" id="KW-0808">Transferase</keyword>
<evidence type="ECO:0000256" key="8">
    <source>
        <dbReference type="ARBA" id="ARBA00023242"/>
    </source>
</evidence>
<protein>
    <recommendedName>
        <fullName evidence="5">N-alpha-acetyltransferase 40</fullName>
        <ecNumber evidence="4">2.3.1.257</ecNumber>
    </recommendedName>
</protein>
<dbReference type="CDD" id="cd04301">
    <property type="entry name" value="NAT_SF"/>
    <property type="match status" value="1"/>
</dbReference>
<dbReference type="EMBL" id="CAJMWX010001053">
    <property type="protein sequence ID" value="CAE6462296.1"/>
    <property type="molecule type" value="Genomic_DNA"/>
</dbReference>
<organism evidence="14 15">
    <name type="scientific">Rhizoctonia solani</name>
    <dbReference type="NCBI Taxonomy" id="456999"/>
    <lineage>
        <taxon>Eukaryota</taxon>
        <taxon>Fungi</taxon>
        <taxon>Dikarya</taxon>
        <taxon>Basidiomycota</taxon>
        <taxon>Agaricomycotina</taxon>
        <taxon>Agaricomycetes</taxon>
        <taxon>Cantharellales</taxon>
        <taxon>Ceratobasidiaceae</taxon>
        <taxon>Rhizoctonia</taxon>
    </lineage>
</organism>
<dbReference type="GO" id="GO:0043998">
    <property type="term" value="F:histone H2A acetyltransferase activity"/>
    <property type="evidence" value="ECO:0007669"/>
    <property type="project" value="InterPro"/>
</dbReference>
<dbReference type="PROSITE" id="PS51186">
    <property type="entry name" value="GNAT"/>
    <property type="match status" value="1"/>
</dbReference>
<dbReference type="GO" id="GO:0005737">
    <property type="term" value="C:cytoplasm"/>
    <property type="evidence" value="ECO:0007669"/>
    <property type="project" value="UniProtKB-SubCell"/>
</dbReference>
<evidence type="ECO:0000256" key="2">
    <source>
        <dbReference type="ARBA" id="ARBA00004496"/>
    </source>
</evidence>
<dbReference type="InterPro" id="IPR000182">
    <property type="entry name" value="GNAT_dom"/>
</dbReference>
<dbReference type="Proteomes" id="UP000663888">
    <property type="component" value="Unassembled WGS sequence"/>
</dbReference>
<evidence type="ECO:0000313" key="14">
    <source>
        <dbReference type="EMBL" id="CAE6462296.1"/>
    </source>
</evidence>
<evidence type="ECO:0000256" key="9">
    <source>
        <dbReference type="ARBA" id="ARBA00023315"/>
    </source>
</evidence>
<evidence type="ECO:0000259" key="13">
    <source>
        <dbReference type="PROSITE" id="PS51186"/>
    </source>
</evidence>
<reference evidence="14" key="1">
    <citation type="submission" date="2021-01" db="EMBL/GenBank/DDBJ databases">
        <authorList>
            <person name="Kaushik A."/>
        </authorList>
    </citation>
    <scope>NUCLEOTIDE SEQUENCE</scope>
    <source>
        <strain evidence="14">AG4-R118</strain>
    </source>
</reference>
<accession>A0A8H3GMR4</accession>
<evidence type="ECO:0000256" key="5">
    <source>
        <dbReference type="ARBA" id="ARBA00015043"/>
    </source>
</evidence>
<dbReference type="EC" id="2.3.1.257" evidence="4"/>
<dbReference type="Gene3D" id="3.40.630.30">
    <property type="match status" value="1"/>
</dbReference>
<evidence type="ECO:0000256" key="6">
    <source>
        <dbReference type="ARBA" id="ARBA00022490"/>
    </source>
</evidence>
<dbReference type="Pfam" id="PF00583">
    <property type="entry name" value="Acetyltransf_1"/>
    <property type="match status" value="1"/>
</dbReference>
<dbReference type="AlphaFoldDB" id="A0A8H3GMR4"/>
<evidence type="ECO:0000256" key="3">
    <source>
        <dbReference type="ARBA" id="ARBA00008870"/>
    </source>
</evidence>
<dbReference type="GO" id="GO:1990189">
    <property type="term" value="F:protein N-terminal-serine acetyltransferase activity"/>
    <property type="evidence" value="ECO:0007669"/>
    <property type="project" value="UniProtKB-EC"/>
</dbReference>
<sequence length="232" mass="26765">MAKESSTTRTKSARKAPHAKPTAITPRKPLPPKTLAKKASETPIETLQVLFNKYLPAPSKPTRGNRENLTWTVYDGPTLGADTVLKYQVWDLFAVNMEELYKQAQDPHIKWNPEEKREELFSELSRLVVVQDPQGDVQAFSMFRFEAEKNYYGRMEFLMYIYEIQVAEEFRGTGICRRTFTALESIAQDFQAQLTILTCFKCNAHALAIYEHLGYKEHIDTTDTAKVFWEPM</sequence>
<evidence type="ECO:0000256" key="7">
    <source>
        <dbReference type="ARBA" id="ARBA00022679"/>
    </source>
</evidence>
<evidence type="ECO:0000256" key="12">
    <source>
        <dbReference type="SAM" id="MobiDB-lite"/>
    </source>
</evidence>
<keyword evidence="8" id="KW-0539">Nucleus</keyword>
<evidence type="ECO:0000256" key="4">
    <source>
        <dbReference type="ARBA" id="ARBA00012950"/>
    </source>
</evidence>
<name>A0A8H3GMR4_9AGAM</name>
<comment type="similarity">
    <text evidence="3">Belongs to the acetyltransferase family. NAA40 subfamily.</text>
</comment>
<feature type="compositionally biased region" description="Polar residues" evidence="12">
    <location>
        <begin position="1"/>
        <end position="10"/>
    </location>
</feature>
<comment type="catalytic activity">
    <reaction evidence="11">
        <text>N-terminal L-seryl-[histone H4] + acetyl-CoA = N-terminal N(alpha)-acetyl-L-seryl-[histone H4] + CoA + H(+)</text>
        <dbReference type="Rhea" id="RHEA:50596"/>
        <dbReference type="Rhea" id="RHEA-COMP:12740"/>
        <dbReference type="Rhea" id="RHEA-COMP:12743"/>
        <dbReference type="ChEBI" id="CHEBI:15378"/>
        <dbReference type="ChEBI" id="CHEBI:57287"/>
        <dbReference type="ChEBI" id="CHEBI:57288"/>
        <dbReference type="ChEBI" id="CHEBI:64738"/>
        <dbReference type="ChEBI" id="CHEBI:83690"/>
        <dbReference type="EC" id="2.3.1.257"/>
    </reaction>
</comment>
<dbReference type="InterPro" id="IPR039949">
    <property type="entry name" value="NAA40"/>
</dbReference>
<dbReference type="GO" id="GO:0005634">
    <property type="term" value="C:nucleus"/>
    <property type="evidence" value="ECO:0007669"/>
    <property type="project" value="UniProtKB-SubCell"/>
</dbReference>
<comment type="subcellular location">
    <subcellularLocation>
        <location evidence="2">Cytoplasm</location>
    </subcellularLocation>
    <subcellularLocation>
        <location evidence="1">Nucleus</location>
    </subcellularLocation>
</comment>
<dbReference type="PANTHER" id="PTHR20531:SF1">
    <property type="entry name" value="N-ALPHA-ACETYLTRANSFERASE 40"/>
    <property type="match status" value="1"/>
</dbReference>
<evidence type="ECO:0000256" key="11">
    <source>
        <dbReference type="ARBA" id="ARBA00049524"/>
    </source>
</evidence>
<evidence type="ECO:0000256" key="1">
    <source>
        <dbReference type="ARBA" id="ARBA00004123"/>
    </source>
</evidence>
<evidence type="ECO:0000256" key="10">
    <source>
        <dbReference type="ARBA" id="ARBA00047821"/>
    </source>
</evidence>
<comment type="catalytic activity">
    <reaction evidence="10">
        <text>N-terminal L-seryl-[histone H2A] + acetyl-CoA = N-terminal N(alpha)-acetyl-L-seryl-[histone H2A] + CoA + H(+)</text>
        <dbReference type="Rhea" id="RHEA:50600"/>
        <dbReference type="Rhea" id="RHEA-COMP:12742"/>
        <dbReference type="Rhea" id="RHEA-COMP:12744"/>
        <dbReference type="ChEBI" id="CHEBI:15378"/>
        <dbReference type="ChEBI" id="CHEBI:57287"/>
        <dbReference type="ChEBI" id="CHEBI:57288"/>
        <dbReference type="ChEBI" id="CHEBI:64738"/>
        <dbReference type="ChEBI" id="CHEBI:83690"/>
        <dbReference type="EC" id="2.3.1.257"/>
    </reaction>
</comment>
<keyword evidence="6" id="KW-0963">Cytoplasm</keyword>